<keyword evidence="6 8" id="KW-0998">Cell outer membrane</keyword>
<feature type="region of interest" description="Disordered" evidence="9">
    <location>
        <begin position="366"/>
        <end position="391"/>
    </location>
</feature>
<protein>
    <recommendedName>
        <fullName evidence="8">Variable large protein</fullName>
    </recommendedName>
</protein>
<accession>A0A386PNI1</accession>
<geneLocation type="plasmid" evidence="10 11">
    <name>lp35</name>
</geneLocation>
<comment type="subcellular location">
    <subcellularLocation>
        <location evidence="2 8">Cell outer membrane</location>
        <topology evidence="2 8">Lipid-anchor</topology>
    </subcellularLocation>
</comment>
<keyword evidence="3 8" id="KW-0732">Signal</keyword>
<feature type="signal peptide" evidence="8">
    <location>
        <begin position="1"/>
        <end position="37"/>
    </location>
</feature>
<gene>
    <name evidence="10" type="ORF">DB313_05955</name>
</gene>
<comment type="function">
    <text evidence="1 8">The Vlp and Vsp proteins are antigenically distinct proteins, only one vlp or vsp gene is transcriptionally active at any one time. Switching between these genes is a mechanism of host immune response evasion.</text>
</comment>
<evidence type="ECO:0000256" key="4">
    <source>
        <dbReference type="ARBA" id="ARBA00023136"/>
    </source>
</evidence>
<evidence type="ECO:0000256" key="8">
    <source>
        <dbReference type="RuleBase" id="RU363105"/>
    </source>
</evidence>
<keyword evidence="10" id="KW-0614">Plasmid</keyword>
<evidence type="ECO:0000256" key="7">
    <source>
        <dbReference type="ARBA" id="ARBA00023288"/>
    </source>
</evidence>
<reference evidence="10 11" key="1">
    <citation type="journal article" date="2018" name="Infect. Genet. Evol.">
        <title>Genome-wide analysis of Borrelia turcica and 'Candidatus Borrelia tachyglossi' shows relapsing fever-like genomes with unique genomic links to Lyme disease Borrelia.</title>
        <authorList>
            <person name="Gofton A.W."/>
            <person name="Margos G."/>
            <person name="Fingerle V."/>
            <person name="Hepner S."/>
            <person name="Loh S.M."/>
            <person name="Ryan U."/>
            <person name="Irwin P."/>
            <person name="Oskam C.L."/>
        </authorList>
    </citation>
    <scope>NUCLEOTIDE SEQUENCE [LARGE SCALE GENOMIC DNA]</scope>
    <source>
        <strain evidence="10 11">IST7</strain>
        <plasmid evidence="10">lp35</plasmid>
    </source>
</reference>
<dbReference type="KEGG" id="btur:DB313_05955"/>
<name>A0A386PNI1_9SPIR</name>
<keyword evidence="7 8" id="KW-0449">Lipoprotein</keyword>
<feature type="compositionally biased region" description="Basic and acidic residues" evidence="9">
    <location>
        <begin position="366"/>
        <end position="385"/>
    </location>
</feature>
<evidence type="ECO:0000256" key="5">
    <source>
        <dbReference type="ARBA" id="ARBA00023139"/>
    </source>
</evidence>
<organism evidence="10 11">
    <name type="scientific">Borrelia turcica IST7</name>
    <dbReference type="NCBI Taxonomy" id="1104446"/>
    <lineage>
        <taxon>Bacteria</taxon>
        <taxon>Pseudomonadati</taxon>
        <taxon>Spirochaetota</taxon>
        <taxon>Spirochaetia</taxon>
        <taxon>Spirochaetales</taxon>
        <taxon>Borreliaceae</taxon>
        <taxon>Borrelia</taxon>
    </lineage>
</organism>
<evidence type="ECO:0000313" key="11">
    <source>
        <dbReference type="Proteomes" id="UP000275571"/>
    </source>
</evidence>
<proteinExistence type="predicted"/>
<evidence type="ECO:0000256" key="1">
    <source>
        <dbReference type="ARBA" id="ARBA00003932"/>
    </source>
</evidence>
<dbReference type="InterPro" id="IPR000680">
    <property type="entry name" value="Borrelia_lipo"/>
</dbReference>
<keyword evidence="5 8" id="KW-0564">Palmitate</keyword>
<dbReference type="GO" id="GO:0009279">
    <property type="term" value="C:cell outer membrane"/>
    <property type="evidence" value="ECO:0007669"/>
    <property type="project" value="UniProtKB-SubCell"/>
</dbReference>
<dbReference type="Proteomes" id="UP000275571">
    <property type="component" value="Plasmid lp35"/>
</dbReference>
<evidence type="ECO:0000256" key="6">
    <source>
        <dbReference type="ARBA" id="ARBA00023237"/>
    </source>
</evidence>
<dbReference type="AlphaFoldDB" id="A0A386PNI1"/>
<evidence type="ECO:0000256" key="9">
    <source>
        <dbReference type="SAM" id="MobiDB-lite"/>
    </source>
</evidence>
<evidence type="ECO:0000313" key="10">
    <source>
        <dbReference type="EMBL" id="AYE37041.1"/>
    </source>
</evidence>
<dbReference type="Pfam" id="PF00921">
    <property type="entry name" value="Lipoprotein_2"/>
    <property type="match status" value="1"/>
</dbReference>
<keyword evidence="4 8" id="KW-0472">Membrane</keyword>
<dbReference type="SUPFAM" id="SSF74748">
    <property type="entry name" value="Variable surface antigen VlsE"/>
    <property type="match status" value="1"/>
</dbReference>
<dbReference type="EMBL" id="CP028889">
    <property type="protein sequence ID" value="AYE37041.1"/>
    <property type="molecule type" value="Genomic_DNA"/>
</dbReference>
<sequence length="391" mass="39277">MYNILETGEGLMIKLKQIKNSLLVLILLLCSCGAETAADGSDLVLPDTKAGKFIQALIDLGNNFAKAMASFGEMLGEMVGLGKINNATKKKDVADTITKTQNTLEKTNKELTSLKAPDGATTEAIKTTSEKMTKIAAALKAITTEIGAADDTIAPSAAGDGPLAAAKDKIKGEAKAVAGAIKTIIDLVLPDAKTGTAKSAVVATAKQATAGDAITLFANKGTAGNAVPTAAAGKAAATIVAKATGEGMLKAIADDATTKAVALAGGYAATANDGASKADDDDITAVVGSDGVTELSDDIFAGAVALRAITKTGKFGAKAEAAKATEAIGGAASAAVNKLLGALMYAIKSGVEKDIKKIQESIAKIKSDGSSKKTDIVKEDTKKAEATTAKS</sequence>
<evidence type="ECO:0000256" key="3">
    <source>
        <dbReference type="ARBA" id="ARBA00022729"/>
    </source>
</evidence>
<keyword evidence="11" id="KW-1185">Reference proteome</keyword>
<feature type="chain" id="PRO_5017104590" description="Variable large protein" evidence="8">
    <location>
        <begin position="38"/>
        <end position="391"/>
    </location>
</feature>
<evidence type="ECO:0000256" key="2">
    <source>
        <dbReference type="ARBA" id="ARBA00004459"/>
    </source>
</evidence>